<organism evidence="3 4">
    <name type="scientific">Aspergillus versicolor CBS 583.65</name>
    <dbReference type="NCBI Taxonomy" id="1036611"/>
    <lineage>
        <taxon>Eukaryota</taxon>
        <taxon>Fungi</taxon>
        <taxon>Dikarya</taxon>
        <taxon>Ascomycota</taxon>
        <taxon>Pezizomycotina</taxon>
        <taxon>Eurotiomycetes</taxon>
        <taxon>Eurotiomycetidae</taxon>
        <taxon>Eurotiales</taxon>
        <taxon>Aspergillaceae</taxon>
        <taxon>Aspergillus</taxon>
        <taxon>Aspergillus subgen. Nidulantes</taxon>
    </lineage>
</organism>
<dbReference type="GeneID" id="63731718"/>
<feature type="transmembrane region" description="Helical" evidence="1">
    <location>
        <begin position="92"/>
        <end position="114"/>
    </location>
</feature>
<proteinExistence type="predicted"/>
<evidence type="ECO:0000259" key="2">
    <source>
        <dbReference type="Pfam" id="PF19316"/>
    </source>
</evidence>
<dbReference type="EMBL" id="KV878130">
    <property type="protein sequence ID" value="OJJ03486.1"/>
    <property type="molecule type" value="Genomic_DNA"/>
</dbReference>
<dbReference type="VEuPathDB" id="FungiDB:ASPVEDRAFT_733591"/>
<evidence type="ECO:0000313" key="3">
    <source>
        <dbReference type="EMBL" id="OJJ03486.1"/>
    </source>
</evidence>
<evidence type="ECO:0000256" key="1">
    <source>
        <dbReference type="SAM" id="Phobius"/>
    </source>
</evidence>
<dbReference type="AlphaFoldDB" id="A0A1L9PPV9"/>
<keyword evidence="1" id="KW-0472">Membrane</keyword>
<reference evidence="4" key="1">
    <citation type="journal article" date="2017" name="Genome Biol.">
        <title>Comparative genomics reveals high biological diversity and specific adaptations in the industrially and medically important fungal genus Aspergillus.</title>
        <authorList>
            <person name="de Vries R.P."/>
            <person name="Riley R."/>
            <person name="Wiebenga A."/>
            <person name="Aguilar-Osorio G."/>
            <person name="Amillis S."/>
            <person name="Uchima C.A."/>
            <person name="Anderluh G."/>
            <person name="Asadollahi M."/>
            <person name="Askin M."/>
            <person name="Barry K."/>
            <person name="Battaglia E."/>
            <person name="Bayram O."/>
            <person name="Benocci T."/>
            <person name="Braus-Stromeyer S.A."/>
            <person name="Caldana C."/>
            <person name="Canovas D."/>
            <person name="Cerqueira G.C."/>
            <person name="Chen F."/>
            <person name="Chen W."/>
            <person name="Choi C."/>
            <person name="Clum A."/>
            <person name="Dos Santos R.A."/>
            <person name="Damasio A.R."/>
            <person name="Diallinas G."/>
            <person name="Emri T."/>
            <person name="Fekete E."/>
            <person name="Flipphi M."/>
            <person name="Freyberg S."/>
            <person name="Gallo A."/>
            <person name="Gournas C."/>
            <person name="Habgood R."/>
            <person name="Hainaut M."/>
            <person name="Harispe M.L."/>
            <person name="Henrissat B."/>
            <person name="Hilden K.S."/>
            <person name="Hope R."/>
            <person name="Hossain A."/>
            <person name="Karabika E."/>
            <person name="Karaffa L."/>
            <person name="Karanyi Z."/>
            <person name="Krasevec N."/>
            <person name="Kuo A."/>
            <person name="Kusch H."/>
            <person name="LaButti K."/>
            <person name="Lagendijk E.L."/>
            <person name="Lapidus A."/>
            <person name="Levasseur A."/>
            <person name="Lindquist E."/>
            <person name="Lipzen A."/>
            <person name="Logrieco A.F."/>
            <person name="MacCabe A."/>
            <person name="Maekelae M.R."/>
            <person name="Malavazi I."/>
            <person name="Melin P."/>
            <person name="Meyer V."/>
            <person name="Mielnichuk N."/>
            <person name="Miskei M."/>
            <person name="Molnar A.P."/>
            <person name="Mule G."/>
            <person name="Ngan C.Y."/>
            <person name="Orejas M."/>
            <person name="Orosz E."/>
            <person name="Ouedraogo J.P."/>
            <person name="Overkamp K.M."/>
            <person name="Park H.-S."/>
            <person name="Perrone G."/>
            <person name="Piumi F."/>
            <person name="Punt P.J."/>
            <person name="Ram A.F."/>
            <person name="Ramon A."/>
            <person name="Rauscher S."/>
            <person name="Record E."/>
            <person name="Riano-Pachon D.M."/>
            <person name="Robert V."/>
            <person name="Roehrig J."/>
            <person name="Ruller R."/>
            <person name="Salamov A."/>
            <person name="Salih N.S."/>
            <person name="Samson R.A."/>
            <person name="Sandor E."/>
            <person name="Sanguinetti M."/>
            <person name="Schuetze T."/>
            <person name="Sepcic K."/>
            <person name="Shelest E."/>
            <person name="Sherlock G."/>
            <person name="Sophianopoulou V."/>
            <person name="Squina F.M."/>
            <person name="Sun H."/>
            <person name="Susca A."/>
            <person name="Todd R.B."/>
            <person name="Tsang A."/>
            <person name="Unkles S.E."/>
            <person name="van de Wiele N."/>
            <person name="van Rossen-Uffink D."/>
            <person name="Oliveira J.V."/>
            <person name="Vesth T.C."/>
            <person name="Visser J."/>
            <person name="Yu J.-H."/>
            <person name="Zhou M."/>
            <person name="Andersen M.R."/>
            <person name="Archer D.B."/>
            <person name="Baker S.E."/>
            <person name="Benoit I."/>
            <person name="Brakhage A.A."/>
            <person name="Braus G.H."/>
            <person name="Fischer R."/>
            <person name="Frisvad J.C."/>
            <person name="Goldman G.H."/>
            <person name="Houbraken J."/>
            <person name="Oakley B."/>
            <person name="Pocsi I."/>
            <person name="Scazzocchio C."/>
            <person name="Seiboth B."/>
            <person name="vanKuyk P.A."/>
            <person name="Wortman J."/>
            <person name="Dyer P.S."/>
            <person name="Grigoriev I.V."/>
        </authorList>
    </citation>
    <scope>NUCLEOTIDE SEQUENCE [LARGE SCALE GENOMIC DNA]</scope>
    <source>
        <strain evidence="4">CBS 583.65</strain>
    </source>
</reference>
<dbReference type="RefSeq" id="XP_040669248.1">
    <property type="nucleotide sequence ID" value="XM_040816207.1"/>
</dbReference>
<keyword evidence="1" id="KW-1133">Transmembrane helix</keyword>
<keyword evidence="1" id="KW-0812">Transmembrane</keyword>
<dbReference type="InterPro" id="IPR045687">
    <property type="entry name" value="PIGG/GPI7_C"/>
</dbReference>
<feature type="transmembrane region" description="Helical" evidence="1">
    <location>
        <begin position="134"/>
        <end position="156"/>
    </location>
</feature>
<dbReference type="Pfam" id="PF19316">
    <property type="entry name" value="PIGO_PIGG"/>
    <property type="match status" value="1"/>
</dbReference>
<protein>
    <recommendedName>
        <fullName evidence="2">GPI ethanolamine phosphate transferase 2 C-terminal domain-containing protein</fullName>
    </recommendedName>
</protein>
<keyword evidence="4" id="KW-1185">Reference proteome</keyword>
<gene>
    <name evidence="3" type="ORF">ASPVEDRAFT_733591</name>
</gene>
<feature type="transmembrane region" description="Helical" evidence="1">
    <location>
        <begin position="48"/>
        <end position="71"/>
    </location>
</feature>
<name>A0A1L9PPV9_ASPVE</name>
<sequence length="158" mass="16916">MTPFEASATAIILGECALYATGRGRDLKTLDFSNAFNGMTEHTDVGTAIFGFVINVAGPLWWTLNSICLIGENKESGGSGSPIESWLSIERFACQTFFMSFGMLAVMVSCLSAMQDVESLWSVSAPRLASALIASVPFQVVMIIGGDAVVFLYGFFLS</sequence>
<dbReference type="STRING" id="1036611.A0A1L9PPV9"/>
<dbReference type="Proteomes" id="UP000184073">
    <property type="component" value="Unassembled WGS sequence"/>
</dbReference>
<feature type="domain" description="GPI ethanolamine phosphate transferase 2 C-terminal" evidence="2">
    <location>
        <begin position="2"/>
        <end position="152"/>
    </location>
</feature>
<evidence type="ECO:0000313" key="4">
    <source>
        <dbReference type="Proteomes" id="UP000184073"/>
    </source>
</evidence>
<accession>A0A1L9PPV9</accession>